<feature type="region of interest" description="Disordered" evidence="2">
    <location>
        <begin position="633"/>
        <end position="709"/>
    </location>
</feature>
<feature type="compositionally biased region" description="Low complexity" evidence="2">
    <location>
        <begin position="871"/>
        <end position="891"/>
    </location>
</feature>
<organism evidence="4 5">
    <name type="scientific">Bemisia tabaci</name>
    <name type="common">Sweetpotato whitefly</name>
    <name type="synonym">Aleurodes tabaci</name>
    <dbReference type="NCBI Taxonomy" id="7038"/>
    <lineage>
        <taxon>Eukaryota</taxon>
        <taxon>Metazoa</taxon>
        <taxon>Ecdysozoa</taxon>
        <taxon>Arthropoda</taxon>
        <taxon>Hexapoda</taxon>
        <taxon>Insecta</taxon>
        <taxon>Pterygota</taxon>
        <taxon>Neoptera</taxon>
        <taxon>Paraneoptera</taxon>
        <taxon>Hemiptera</taxon>
        <taxon>Sternorrhyncha</taxon>
        <taxon>Aleyrodoidea</taxon>
        <taxon>Aleyrodidae</taxon>
        <taxon>Aleyrodinae</taxon>
        <taxon>Bemisia</taxon>
    </lineage>
</organism>
<feature type="region of interest" description="Disordered" evidence="2">
    <location>
        <begin position="869"/>
        <end position="898"/>
    </location>
</feature>
<name>A0A9N9ZWZ6_BEMTA</name>
<sequence length="1354" mass="153096">MSDPRLFPDTEPPSIEDTPPGPVYRSRKRKVFSSLDVRSQLREVRKNLVFSDNVRGTNSECNDPAENFEPSNDELKNVDVEIPASASDQPIERSVISNEVQASKPEESTGASCVSSDNVNVEAPKQTVEKNLCPLSQPQLLNLLNETADDLEVDIFFLMEQADQNYFDDVFDPSCHFTEDVPLPSASSSDSPLDRILNSFCDDEPYSDEESEHTVAERVKNIICDWSISQKVEQCKVTSLLQSLKTVPCLSTLPATARTLVQTPRRSHVKEARGGGKYFHFSIARCLSVILAKEEESGHVVILWTTDGMSPFKSVPSEIWSILGRITSIRHVAHIVFPIGFFCSGHKPKNSAFLDDFIDEARMLIENGITVNGHYFTVALDGFSGDAPAKALVLEIQNFNVFNRKPRTLEEVHFFKGTEWRQLLLYTGMVIFKHSVCDAKLWHVVKFDDKQLGIVAEPWLLPDRRSCFYPKKMSTYERNSITEACKPPKDSWPVFQIVKFYYRNICDIILAKDHLIDIESDASDCNTTMDKPQKNRQPAVLPVFPNVPHFAKPGVKNPSSAPRGPSAGNRERRTMDRVKGRGRTKETLKTLTTQFVQNLEVLKRVPMGSNEELKNFLEQSLRNALQTALVNFQQTPPPPQQQQQQQPSNRDQPRLQDVTATPVSSTPQTSQQQQNYRNTSNRDQPRLQDATATPLSSTPQPQTSQQQQENYRKIVIPSFKPHNLSTPQFTPRSFKRHPLIKEKPFYRQVILLDESSATTLSPEKREILEGSGFVKDHRKFDKNWTNEKLKQKISEWFVDVLNNQEIDFQFVKYNGKNLKSFIIPNEEIDGEFLNRNTKSIIYVKPSRDLTDTSDDSSSICETKSKILKTESASTPISPSSSSLKTSAQPSTHSAPCNEANIVSRNVSEPTTEIAHTNLITSSDSDSSSSLDYWFKEKPKGGQRKLPPEISFFRSSPFKVSSNSDSSPHPVSSQWEDIACASTSTAADNNSKLSHGKPGTFMYTDDYGRNHMLIDVKPEDISQNRENRLSVADVLASLQLQMHLKSTKRHIRARRDTLYPDMLRLLEDPSFSVLDRLSVRFECEVVVGKGPLKAFLNSLVLEVKEDTRIFEGASEKTLTYCKQSLKEGLYKKAGQILQFTFLHEGPRPQFLSKALFELISQGSLKNLELKSSLVPDLNTRHAIEQMENAANHHEVNAVIRDNESSYRCAVKKHFLEEKEFFKKEEILKDVLEYHLHDKIKDPLSQFKDGLNEGTSLLKYVEANPAEFWNIFGSVDEVLTAKNFIAAFSSYPVTEDEKRVLAHLKQFVKDCEGESAKVTLTDILEFATGIDNLPALGLSSLKRLFHPPLDLAPYQI</sequence>
<dbReference type="SUPFAM" id="SSF56204">
    <property type="entry name" value="Hect, E3 ligase catalytic domain"/>
    <property type="match status" value="1"/>
</dbReference>
<dbReference type="InterPro" id="IPR000569">
    <property type="entry name" value="HECT_dom"/>
</dbReference>
<dbReference type="EMBL" id="OU963862">
    <property type="protein sequence ID" value="CAH0381162.1"/>
    <property type="molecule type" value="Genomic_DNA"/>
</dbReference>
<feature type="domain" description="HECT" evidence="3">
    <location>
        <begin position="1219"/>
        <end position="1340"/>
    </location>
</feature>
<dbReference type="Gene3D" id="3.90.1750.10">
    <property type="entry name" value="Hect, E3 ligase catalytic domains"/>
    <property type="match status" value="1"/>
</dbReference>
<feature type="region of interest" description="Disordered" evidence="2">
    <location>
        <begin position="550"/>
        <end position="586"/>
    </location>
</feature>
<dbReference type="Pfam" id="PF00632">
    <property type="entry name" value="HECT"/>
    <property type="match status" value="1"/>
</dbReference>
<reference evidence="4" key="1">
    <citation type="submission" date="2021-12" db="EMBL/GenBank/DDBJ databases">
        <authorList>
            <person name="King R."/>
        </authorList>
    </citation>
    <scope>NUCLEOTIDE SEQUENCE</scope>
</reference>
<feature type="compositionally biased region" description="Basic and acidic residues" evidence="2">
    <location>
        <begin position="569"/>
        <end position="586"/>
    </location>
</feature>
<protein>
    <recommendedName>
        <fullName evidence="3">HECT domain-containing protein</fullName>
    </recommendedName>
</protein>
<evidence type="ECO:0000313" key="4">
    <source>
        <dbReference type="EMBL" id="CAH0381162.1"/>
    </source>
</evidence>
<accession>A0A9N9ZWZ6</accession>
<proteinExistence type="predicted"/>
<dbReference type="GO" id="GO:0004842">
    <property type="term" value="F:ubiquitin-protein transferase activity"/>
    <property type="evidence" value="ECO:0007669"/>
    <property type="project" value="InterPro"/>
</dbReference>
<evidence type="ECO:0000256" key="2">
    <source>
        <dbReference type="SAM" id="MobiDB-lite"/>
    </source>
</evidence>
<dbReference type="GO" id="GO:0009966">
    <property type="term" value="P:regulation of signal transduction"/>
    <property type="evidence" value="ECO:0007669"/>
    <property type="project" value="UniProtKB-ARBA"/>
</dbReference>
<evidence type="ECO:0000313" key="5">
    <source>
        <dbReference type="Proteomes" id="UP001152759"/>
    </source>
</evidence>
<evidence type="ECO:0000259" key="3">
    <source>
        <dbReference type="Pfam" id="PF00632"/>
    </source>
</evidence>
<evidence type="ECO:0000256" key="1">
    <source>
        <dbReference type="ARBA" id="ARBA00022786"/>
    </source>
</evidence>
<dbReference type="Proteomes" id="UP001152759">
    <property type="component" value="Chromosome 1"/>
</dbReference>
<keyword evidence="5" id="KW-1185">Reference proteome</keyword>
<feature type="compositionally biased region" description="Low complexity" evidence="2">
    <location>
        <begin position="693"/>
        <end position="708"/>
    </location>
</feature>
<feature type="compositionally biased region" description="Low complexity" evidence="2">
    <location>
        <begin position="658"/>
        <end position="674"/>
    </location>
</feature>
<feature type="region of interest" description="Disordered" evidence="2">
    <location>
        <begin position="1"/>
        <end position="27"/>
    </location>
</feature>
<dbReference type="InterPro" id="IPR035983">
    <property type="entry name" value="Hect_E3_ubiquitin_ligase"/>
</dbReference>
<keyword evidence="1" id="KW-0833">Ubl conjugation pathway</keyword>
<gene>
    <name evidence="4" type="ORF">BEMITA_LOCUS839</name>
</gene>
<dbReference type="PANTHER" id="PTHR33053">
    <property type="entry name" value="PROTEIN, PUTATIVE-RELATED"/>
    <property type="match status" value="1"/>
</dbReference>